<feature type="compositionally biased region" description="Low complexity" evidence="1">
    <location>
        <begin position="51"/>
        <end position="64"/>
    </location>
</feature>
<reference evidence="2 3" key="1">
    <citation type="journal article" date="2012" name="J. Bacteriol.">
        <title>Complete Genome Sequence of the BTEX-Degrading Bacterium Pseudoxanthomonas spadix BD-a59.</title>
        <authorList>
            <person name="Lee S.H."/>
            <person name="Jin H.M."/>
            <person name="Lee H.J."/>
            <person name="Kim J.M."/>
            <person name="Jeon C.O."/>
        </authorList>
    </citation>
    <scope>NUCLEOTIDE SEQUENCE [LARGE SCALE GENOMIC DNA]</scope>
    <source>
        <strain evidence="2 3">BD-a59</strain>
    </source>
</reference>
<accession>G7UN86</accession>
<protein>
    <submittedName>
        <fullName evidence="2">Uncharacterized protein</fullName>
    </submittedName>
</protein>
<dbReference type="RefSeq" id="WP_014160766.1">
    <property type="nucleotide sequence ID" value="NC_016147.2"/>
</dbReference>
<dbReference type="EMBL" id="CP003093">
    <property type="protein sequence ID" value="AER56590.1"/>
    <property type="molecule type" value="Genomic_DNA"/>
</dbReference>
<evidence type="ECO:0000313" key="3">
    <source>
        <dbReference type="Proteomes" id="UP000005870"/>
    </source>
</evidence>
<dbReference type="KEGG" id="psd:DSC_09710"/>
<dbReference type="AlphaFoldDB" id="G7UN86"/>
<sequence>MKVVITLVIAVVLLAIGIPLSRAIKNGDEHTITRTVDPTRPGTEPHRAAAARRPLADPAPTRDPSLVTQQQAAVNR</sequence>
<name>G7UN86_PSEUP</name>
<feature type="region of interest" description="Disordered" evidence="1">
    <location>
        <begin position="27"/>
        <end position="76"/>
    </location>
</feature>
<evidence type="ECO:0000256" key="1">
    <source>
        <dbReference type="SAM" id="MobiDB-lite"/>
    </source>
</evidence>
<proteinExistence type="predicted"/>
<gene>
    <name evidence="2" type="ordered locus">DSC_09710</name>
</gene>
<evidence type="ECO:0000313" key="2">
    <source>
        <dbReference type="EMBL" id="AER56590.1"/>
    </source>
</evidence>
<dbReference type="HOGENOM" id="CLU_2651845_0_0_6"/>
<dbReference type="Proteomes" id="UP000005870">
    <property type="component" value="Chromosome"/>
</dbReference>
<keyword evidence="3" id="KW-1185">Reference proteome</keyword>
<organism evidence="2 3">
    <name type="scientific">Pseudoxanthomonas spadix (strain BD-a59)</name>
    <dbReference type="NCBI Taxonomy" id="1045855"/>
    <lineage>
        <taxon>Bacteria</taxon>
        <taxon>Pseudomonadati</taxon>
        <taxon>Pseudomonadota</taxon>
        <taxon>Gammaproteobacteria</taxon>
        <taxon>Lysobacterales</taxon>
        <taxon>Lysobacteraceae</taxon>
        <taxon>Pseudoxanthomonas</taxon>
    </lineage>
</organism>
<dbReference type="STRING" id="1045855.DSC_09710"/>
<feature type="compositionally biased region" description="Polar residues" evidence="1">
    <location>
        <begin position="66"/>
        <end position="76"/>
    </location>
</feature>